<accession>A0A5J5DEP9</accession>
<reference evidence="1 2" key="1">
    <citation type="submission" date="2019-08" db="EMBL/GenBank/DDBJ databases">
        <title>A chromosome-level genome assembly, high-density linkage maps, and genome scans reveal the genomic architecture of hybrid incompatibilities underlying speciation via character displacement in darters (Percidae: Etheostominae).</title>
        <authorList>
            <person name="Moran R.L."/>
            <person name="Catchen J.M."/>
            <person name="Fuller R.C."/>
        </authorList>
    </citation>
    <scope>NUCLEOTIDE SEQUENCE [LARGE SCALE GENOMIC DNA]</scope>
    <source>
        <strain evidence="1">EspeVRDwgs_2016</strain>
        <tissue evidence="1">Muscle</tissue>
    </source>
</reference>
<evidence type="ECO:0000313" key="1">
    <source>
        <dbReference type="EMBL" id="KAA8591799.1"/>
    </source>
</evidence>
<gene>
    <name evidence="1" type="ORF">FQN60_017173</name>
</gene>
<name>A0A5J5DEP9_9PERO</name>
<dbReference type="AlphaFoldDB" id="A0A5J5DEP9"/>
<keyword evidence="2" id="KW-1185">Reference proteome</keyword>
<comment type="caution">
    <text evidence="1">The sequence shown here is derived from an EMBL/GenBank/DDBJ whole genome shotgun (WGS) entry which is preliminary data.</text>
</comment>
<evidence type="ECO:0000313" key="2">
    <source>
        <dbReference type="Proteomes" id="UP000327493"/>
    </source>
</evidence>
<protein>
    <submittedName>
        <fullName evidence="1">Uncharacterized protein</fullName>
    </submittedName>
</protein>
<proteinExistence type="predicted"/>
<sequence>MDEPMKSEGGGGRRGGGIDTAVSSKTALFSPQSYSHSDYEFLGSLTHYVHRPQGCCQVFSILSVDLEGVVGMAHMGSW</sequence>
<organism evidence="1 2">
    <name type="scientific">Etheostoma spectabile</name>
    <name type="common">orangethroat darter</name>
    <dbReference type="NCBI Taxonomy" id="54343"/>
    <lineage>
        <taxon>Eukaryota</taxon>
        <taxon>Metazoa</taxon>
        <taxon>Chordata</taxon>
        <taxon>Craniata</taxon>
        <taxon>Vertebrata</taxon>
        <taxon>Euteleostomi</taxon>
        <taxon>Actinopterygii</taxon>
        <taxon>Neopterygii</taxon>
        <taxon>Teleostei</taxon>
        <taxon>Neoteleostei</taxon>
        <taxon>Acanthomorphata</taxon>
        <taxon>Eupercaria</taxon>
        <taxon>Perciformes</taxon>
        <taxon>Percoidei</taxon>
        <taxon>Percidae</taxon>
        <taxon>Etheostomatinae</taxon>
        <taxon>Etheostoma</taxon>
    </lineage>
</organism>
<dbReference type="Proteomes" id="UP000327493">
    <property type="component" value="Chromosome 6"/>
</dbReference>
<dbReference type="EMBL" id="VOFY01000006">
    <property type="protein sequence ID" value="KAA8591799.1"/>
    <property type="molecule type" value="Genomic_DNA"/>
</dbReference>